<dbReference type="Pfam" id="PF02826">
    <property type="entry name" value="2-Hacid_dh_C"/>
    <property type="match status" value="1"/>
</dbReference>
<keyword evidence="5" id="KW-1185">Reference proteome</keyword>
<evidence type="ECO:0000313" key="4">
    <source>
        <dbReference type="EMBL" id="RNM14886.1"/>
    </source>
</evidence>
<dbReference type="GO" id="GO:0016491">
    <property type="term" value="F:oxidoreductase activity"/>
    <property type="evidence" value="ECO:0007669"/>
    <property type="project" value="UniProtKB-KW"/>
</dbReference>
<dbReference type="SUPFAM" id="SSF51735">
    <property type="entry name" value="NAD(P)-binding Rossmann-fold domains"/>
    <property type="match status" value="1"/>
</dbReference>
<comment type="caution">
    <text evidence="4">The sequence shown here is derived from an EMBL/GenBank/DDBJ whole genome shotgun (WGS) entry which is preliminary data.</text>
</comment>
<evidence type="ECO:0000313" key="5">
    <source>
        <dbReference type="Proteomes" id="UP000279994"/>
    </source>
</evidence>
<gene>
    <name evidence="4" type="ORF">EFL26_09165</name>
</gene>
<dbReference type="CDD" id="cd05300">
    <property type="entry name" value="2-Hacid_dh_1"/>
    <property type="match status" value="1"/>
</dbReference>
<dbReference type="OrthoDB" id="4324715at2"/>
<name>A0A3N0GRS8_9ACTN</name>
<accession>A0A3N0GRS8</accession>
<dbReference type="PANTHER" id="PTHR43333">
    <property type="entry name" value="2-HACID_DH_C DOMAIN-CONTAINING PROTEIN"/>
    <property type="match status" value="1"/>
</dbReference>
<keyword evidence="1" id="KW-0560">Oxidoreductase</keyword>
<dbReference type="GO" id="GO:0051287">
    <property type="term" value="F:NAD binding"/>
    <property type="evidence" value="ECO:0007669"/>
    <property type="project" value="InterPro"/>
</dbReference>
<protein>
    <submittedName>
        <fullName evidence="4">D-2-hydroxyacid dehydrogenase</fullName>
    </submittedName>
</protein>
<evidence type="ECO:0000256" key="1">
    <source>
        <dbReference type="ARBA" id="ARBA00023002"/>
    </source>
</evidence>
<evidence type="ECO:0000259" key="3">
    <source>
        <dbReference type="Pfam" id="PF02826"/>
    </source>
</evidence>
<keyword evidence="2" id="KW-0520">NAD</keyword>
<dbReference type="Gene3D" id="3.40.50.720">
    <property type="entry name" value="NAD(P)-binding Rossmann-like Domain"/>
    <property type="match status" value="2"/>
</dbReference>
<evidence type="ECO:0000256" key="2">
    <source>
        <dbReference type="ARBA" id="ARBA00023027"/>
    </source>
</evidence>
<proteinExistence type="predicted"/>
<sequence>MGPRQRLSRRLPEDLGQVTLTITVCAPLSLDPVPALSALVAELDADVEIHFPTELLPAQRFPADHRGVPGFTRSAADEARWKDLLARTDVALGFPGDSTEGVVELFSCAPHLRWVQGTAAGTGELLTGSGLAPDVVSRALVTSTAGLHAEPLAEFALFGLLAFAKDIDRLSELSRRREWPERWPMRQLAASTVVVVGLGGVGREVSRLLGAFGATVLGIRGSNSSGMVEGVTAHLSMKELDDVLPRCDAVVVAVPGTTRTHRLFDADRLARLPRHAVLVNVGRGSVIDSSALVAALREGRLRGAAVDVTELEPLPADSPLWGRSDVILSPHTAALTVDEDDRIVRLFARNLRRFLTGEPLHNLVEPGRGY</sequence>
<dbReference type="AlphaFoldDB" id="A0A3N0GRS8"/>
<dbReference type="Proteomes" id="UP000279994">
    <property type="component" value="Unassembled WGS sequence"/>
</dbReference>
<feature type="domain" description="D-isomer specific 2-hydroxyacid dehydrogenase NAD-binding" evidence="3">
    <location>
        <begin position="160"/>
        <end position="333"/>
    </location>
</feature>
<dbReference type="InterPro" id="IPR036291">
    <property type="entry name" value="NAD(P)-bd_dom_sf"/>
</dbReference>
<dbReference type="EMBL" id="RJSF01000036">
    <property type="protein sequence ID" value="RNM14886.1"/>
    <property type="molecule type" value="Genomic_DNA"/>
</dbReference>
<organism evidence="4 5">
    <name type="scientific">Nocardioides pocheonensis</name>
    <dbReference type="NCBI Taxonomy" id="661485"/>
    <lineage>
        <taxon>Bacteria</taxon>
        <taxon>Bacillati</taxon>
        <taxon>Actinomycetota</taxon>
        <taxon>Actinomycetes</taxon>
        <taxon>Propionibacteriales</taxon>
        <taxon>Nocardioidaceae</taxon>
        <taxon>Nocardioides</taxon>
    </lineage>
</organism>
<dbReference type="PANTHER" id="PTHR43333:SF1">
    <property type="entry name" value="D-ISOMER SPECIFIC 2-HYDROXYACID DEHYDROGENASE NAD-BINDING DOMAIN-CONTAINING PROTEIN"/>
    <property type="match status" value="1"/>
</dbReference>
<reference evidence="4 5" key="1">
    <citation type="submission" date="2018-11" db="EMBL/GenBank/DDBJ databases">
        <authorList>
            <person name="Li F."/>
        </authorList>
    </citation>
    <scope>NUCLEOTIDE SEQUENCE [LARGE SCALE GENOMIC DNA]</scope>
    <source>
        <strain evidence="4 5">Gsoil 818</strain>
    </source>
</reference>
<dbReference type="InterPro" id="IPR006140">
    <property type="entry name" value="D-isomer_DH_NAD-bd"/>
</dbReference>